<evidence type="ECO:0000259" key="5">
    <source>
        <dbReference type="Pfam" id="PF17101"/>
    </source>
</evidence>
<dbReference type="EMBL" id="CAJVPV010001086">
    <property type="protein sequence ID" value="CAG8485977.1"/>
    <property type="molecule type" value="Genomic_DNA"/>
</dbReference>
<evidence type="ECO:0000259" key="6">
    <source>
        <dbReference type="Pfam" id="PF17102"/>
    </source>
</evidence>
<dbReference type="PANTHER" id="PTHR24045:SF0">
    <property type="entry name" value="N-ACETYLGLUCOSAMINE-1-PHOSPHOTRANSFERASE SUBUNITS ALPHA_BETA"/>
    <property type="match status" value="1"/>
</dbReference>
<feature type="domain" description="Stealth protein CR2 conserved region 2" evidence="4">
    <location>
        <begin position="134"/>
        <end position="212"/>
    </location>
</feature>
<dbReference type="InterPro" id="IPR031357">
    <property type="entry name" value="Stealth_CR3"/>
</dbReference>
<comment type="similarity">
    <text evidence="1">Belongs to the stealth family.</text>
</comment>
<dbReference type="PANTHER" id="PTHR24045">
    <property type="match status" value="1"/>
</dbReference>
<dbReference type="InterPro" id="IPR021520">
    <property type="entry name" value="Stealth_CR2"/>
</dbReference>
<sequence>MIVNNTIPQWIDTWISRGEFDPSSFFYPGEKTSSLLAREKRTRFDQIKFDIVYTWVNGSDERHQKLREIYAPNKVKSSANSENRYRDYDELRYSIRSVEEFFGSFINKIFIIATDFKNTKIAEKDKESPSEVMQVPTWLNTSWRDCETGEPRVQMVRHSEIFTDTSVLPTFNSLAIESQMMNIQNLSDQVLYLNDDQFLGKSLSPVDFWTPLYGQVFHVEHHLTVPLEYYRSIDEAGEWYALYHSNKLLSKRFGSRHRPYVSHSTHTLSATILRSMVTEFPDEFLSTSSHRFRNIAPDLHTTFLFTHYVMEKHREALLRSFLVYKMDVNHNMKYELSERRAILKVFGNDGYTLGISRKTLENYEAILEKTGVGETRETKYTWSSMDGYAYSVLSPLHINYGNGGKKKPPYFFNPETHPPEVRSCKLELEYCFGSTFLSENENVTVDVESIFTEVAVRKVECGDCIIQHLIYKSGGKGLEAFLPSGEKNMTRDEGNSEGDSEDKNNVMDFDRMSYRTRAITEIFRYSYVIGGSSYRFIYMDYPLKTWDNLKSLSEQKPSIFCINDDVNLNNYDMGKIREYLSQFLRGYFSNATEYEIKDGSNGFWERVKRLLTV</sequence>
<keyword evidence="8" id="KW-1185">Reference proteome</keyword>
<dbReference type="OrthoDB" id="263283at2759"/>
<dbReference type="AlphaFoldDB" id="A0A9N8ZA02"/>
<gene>
    <name evidence="7" type="ORF">AMORRO_LOCUS2543</name>
</gene>
<reference evidence="7" key="1">
    <citation type="submission" date="2021-06" db="EMBL/GenBank/DDBJ databases">
        <authorList>
            <person name="Kallberg Y."/>
            <person name="Tangrot J."/>
            <person name="Rosling A."/>
        </authorList>
    </citation>
    <scope>NUCLEOTIDE SEQUENCE</scope>
    <source>
        <strain evidence="7">CL551</strain>
    </source>
</reference>
<name>A0A9N8ZA02_9GLOM</name>
<dbReference type="InterPro" id="IPR047141">
    <property type="entry name" value="Stealth"/>
</dbReference>
<evidence type="ECO:0000313" key="7">
    <source>
        <dbReference type="EMBL" id="CAG8485977.1"/>
    </source>
</evidence>
<feature type="region of interest" description="Disordered" evidence="3">
    <location>
        <begin position="484"/>
        <end position="505"/>
    </location>
</feature>
<dbReference type="Pfam" id="PF17102">
    <property type="entry name" value="Stealth_CR3"/>
    <property type="match status" value="1"/>
</dbReference>
<comment type="caution">
    <text evidence="7">The sequence shown here is derived from an EMBL/GenBank/DDBJ whole genome shotgun (WGS) entry which is preliminary data.</text>
</comment>
<proteinExistence type="inferred from homology"/>
<accession>A0A9N8ZA02</accession>
<keyword evidence="2" id="KW-0808">Transferase</keyword>
<evidence type="ECO:0000259" key="4">
    <source>
        <dbReference type="Pfam" id="PF11380"/>
    </source>
</evidence>
<dbReference type="Pfam" id="PF17101">
    <property type="entry name" value="Stealth_CR1"/>
    <property type="match status" value="1"/>
</dbReference>
<dbReference type="Pfam" id="PF11380">
    <property type="entry name" value="Stealth_CR2"/>
    <property type="match status" value="1"/>
</dbReference>
<dbReference type="Proteomes" id="UP000789342">
    <property type="component" value="Unassembled WGS sequence"/>
</dbReference>
<evidence type="ECO:0000256" key="1">
    <source>
        <dbReference type="ARBA" id="ARBA00007583"/>
    </source>
</evidence>
<dbReference type="InterPro" id="IPR031358">
    <property type="entry name" value="Stealth_CR1"/>
</dbReference>
<evidence type="ECO:0000256" key="2">
    <source>
        <dbReference type="ARBA" id="ARBA00022679"/>
    </source>
</evidence>
<evidence type="ECO:0000256" key="3">
    <source>
        <dbReference type="SAM" id="MobiDB-lite"/>
    </source>
</evidence>
<evidence type="ECO:0000313" key="8">
    <source>
        <dbReference type="Proteomes" id="UP000789342"/>
    </source>
</evidence>
<organism evidence="7 8">
    <name type="scientific">Acaulospora morrowiae</name>
    <dbReference type="NCBI Taxonomy" id="94023"/>
    <lineage>
        <taxon>Eukaryota</taxon>
        <taxon>Fungi</taxon>
        <taxon>Fungi incertae sedis</taxon>
        <taxon>Mucoromycota</taxon>
        <taxon>Glomeromycotina</taxon>
        <taxon>Glomeromycetes</taxon>
        <taxon>Diversisporales</taxon>
        <taxon>Acaulosporaceae</taxon>
        <taxon>Acaulospora</taxon>
    </lineage>
</organism>
<dbReference type="GO" id="GO:0005794">
    <property type="term" value="C:Golgi apparatus"/>
    <property type="evidence" value="ECO:0007669"/>
    <property type="project" value="TreeGrafter"/>
</dbReference>
<dbReference type="GO" id="GO:0046835">
    <property type="term" value="P:carbohydrate phosphorylation"/>
    <property type="evidence" value="ECO:0007669"/>
    <property type="project" value="TreeGrafter"/>
</dbReference>
<feature type="domain" description="Stealth protein CR3 conserved region 3" evidence="6">
    <location>
        <begin position="262"/>
        <end position="311"/>
    </location>
</feature>
<feature type="domain" description="Stealth protein CR1 conserved region 1" evidence="5">
    <location>
        <begin position="49"/>
        <end position="73"/>
    </location>
</feature>
<protein>
    <submittedName>
        <fullName evidence="7">13521_t:CDS:1</fullName>
    </submittedName>
</protein>
<dbReference type="GO" id="GO:0003976">
    <property type="term" value="F:UDP-N-acetylglucosamine-lysosomal-enzyme N-acetylglucosaminephosphotransferase activity"/>
    <property type="evidence" value="ECO:0007669"/>
    <property type="project" value="TreeGrafter"/>
</dbReference>